<evidence type="ECO:0000313" key="3">
    <source>
        <dbReference type="Proteomes" id="UP000277145"/>
    </source>
</evidence>
<proteinExistence type="predicted"/>
<reference evidence="2 3" key="1">
    <citation type="submission" date="2018-08" db="EMBL/GenBank/DDBJ databases">
        <title>Genome Sequences of Legionella pneumophila subsp. pneumophila Isolates, Recovered from a Drinking Water System in a Large Builging.</title>
        <authorList>
            <person name="Gomez-Alvarez V."/>
            <person name="Boczek L."/>
            <person name="King D."/>
            <person name="Pemberton A."/>
            <person name="Pfaller S."/>
            <person name="Rodgers M."/>
            <person name="Santodomingo J."/>
            <person name="Revetta R."/>
        </authorList>
    </citation>
    <scope>NUCLEOTIDE SEQUENCE [LARGE SCALE GENOMIC DNA]</scope>
    <source>
        <strain evidence="2 3">L01C.1</strain>
    </source>
</reference>
<evidence type="ECO:0000256" key="1">
    <source>
        <dbReference type="PROSITE-ProRule" id="PRU00339"/>
    </source>
</evidence>
<evidence type="ECO:0000313" key="2">
    <source>
        <dbReference type="EMBL" id="RJY33276.1"/>
    </source>
</evidence>
<dbReference type="InterPro" id="IPR019734">
    <property type="entry name" value="TPR_rpt"/>
</dbReference>
<keyword evidence="1" id="KW-0802">TPR repeat</keyword>
<sequence length="598" mass="69832">MPSIISDNPKNWSEEIKNYLCRSSPERYEKMATNNAIEPYISKAISWGYAEWKNRKTLLDDIETEMLRLATLPDLSDFNDNEIYSSKKNYLSKEILENYLIKASPENFNTVFRQPGWKSHVNFLIEKGNRELERQIINGNGVENSVDTVCAELAKLMNDFENSFFDEIYGNSTPRYLLPNLFEKAIAEYKLLATIKERTRFIEAFIEIVMFDWQFSGTLDSDLFKNAYSKEVLYYYGIGARLFVLGEFKEAQEYFKKIINIEPKPIDYLMLSKTYRALNEKVETFNTIKDGLTHFPNDFLLTLALSGTLYWMGETKLANETLEPVKKDFNTMYKSEIEGAKKLAVEISEAIKCDKIYRDQKNDIYDDKYTKKAWYQYWYHYNCFRPTQHPEAYMIDYIPRYLTSIAKDATITLKGVLDFGTLCAEPLYRFAKNNPEIQCVGIDRQDLVKELNDKAYSLNNLRFEAGDIFEYLEHFALLVPNHRMLFHCRTAVLCYPNFLLKLYKKCAELGIEYICLMESNSLSRDTLTFYNYGEMPNISIARRGSLINHDYFLLLEQSGYEIVKKDFHLAPHLLEDYAALIGSNTTLVAQLKLLTQSQ</sequence>
<dbReference type="Gene3D" id="1.25.40.10">
    <property type="entry name" value="Tetratricopeptide repeat domain"/>
    <property type="match status" value="1"/>
</dbReference>
<dbReference type="SUPFAM" id="SSF53335">
    <property type="entry name" value="S-adenosyl-L-methionine-dependent methyltransferases"/>
    <property type="match status" value="1"/>
</dbReference>
<dbReference type="PROSITE" id="PS50005">
    <property type="entry name" value="TPR"/>
    <property type="match status" value="1"/>
</dbReference>
<accession>A0A3A6V3C2</accession>
<name>A0A3A6V3C2_LEGPN</name>
<dbReference type="Gene3D" id="3.40.50.150">
    <property type="entry name" value="Vaccinia Virus protein VP39"/>
    <property type="match status" value="1"/>
</dbReference>
<gene>
    <name evidence="2" type="ORF">D1H98_00245</name>
</gene>
<dbReference type="AlphaFoldDB" id="A0A3A6V3C2"/>
<dbReference type="GeneID" id="57034756"/>
<dbReference type="RefSeq" id="WP_010946502.1">
    <property type="nucleotide sequence ID" value="NZ_CP021281.1"/>
</dbReference>
<dbReference type="Proteomes" id="UP000277145">
    <property type="component" value="Unassembled WGS sequence"/>
</dbReference>
<dbReference type="SUPFAM" id="SSF48452">
    <property type="entry name" value="TPR-like"/>
    <property type="match status" value="1"/>
</dbReference>
<dbReference type="InterPro" id="IPR029063">
    <property type="entry name" value="SAM-dependent_MTases_sf"/>
</dbReference>
<organism evidence="2 3">
    <name type="scientific">Legionella pneumophila subsp. pneumophila</name>
    <dbReference type="NCBI Taxonomy" id="91891"/>
    <lineage>
        <taxon>Bacteria</taxon>
        <taxon>Pseudomonadati</taxon>
        <taxon>Pseudomonadota</taxon>
        <taxon>Gammaproteobacteria</taxon>
        <taxon>Legionellales</taxon>
        <taxon>Legionellaceae</taxon>
        <taxon>Legionella</taxon>
    </lineage>
</organism>
<protein>
    <submittedName>
        <fullName evidence="2">Uncharacterized protein</fullName>
    </submittedName>
</protein>
<dbReference type="EMBL" id="QWDR01000001">
    <property type="protein sequence ID" value="RJY33276.1"/>
    <property type="molecule type" value="Genomic_DNA"/>
</dbReference>
<feature type="repeat" description="TPR" evidence="1">
    <location>
        <begin position="232"/>
        <end position="265"/>
    </location>
</feature>
<dbReference type="InterPro" id="IPR011990">
    <property type="entry name" value="TPR-like_helical_dom_sf"/>
</dbReference>
<comment type="caution">
    <text evidence="2">The sequence shown here is derived from an EMBL/GenBank/DDBJ whole genome shotgun (WGS) entry which is preliminary data.</text>
</comment>